<reference evidence="2" key="1">
    <citation type="submission" date="2009-01" db="EMBL/GenBank/DDBJ databases">
        <title>Complete sequence of chromosome Cyanothece sp. PCC 7425.</title>
        <authorList>
            <consortium name="US DOE Joint Genome Institute"/>
            <person name="Lucas S."/>
            <person name="Copeland A."/>
            <person name="Lapidus A."/>
            <person name="Glavina del Rio T."/>
            <person name="Dalin E."/>
            <person name="Tice H."/>
            <person name="Bruce D."/>
            <person name="Goodwin L."/>
            <person name="Pitluck S."/>
            <person name="Sims D."/>
            <person name="Meineke L."/>
            <person name="Brettin T."/>
            <person name="Detter J.C."/>
            <person name="Han C."/>
            <person name="Larimer F."/>
            <person name="Land M."/>
            <person name="Hauser L."/>
            <person name="Kyrpides N."/>
            <person name="Ovchinnikova G."/>
            <person name="Liberton M."/>
            <person name="Stoeckel J."/>
            <person name="Banerjee A."/>
            <person name="Singh A."/>
            <person name="Page L."/>
            <person name="Sato H."/>
            <person name="Zhao L."/>
            <person name="Sherman L."/>
            <person name="Pakrasi H."/>
            <person name="Richardson P."/>
        </authorList>
    </citation>
    <scope>NUCLEOTIDE SEQUENCE</scope>
    <source>
        <strain evidence="2">PCC 7425</strain>
    </source>
</reference>
<evidence type="ECO:0000259" key="1">
    <source>
        <dbReference type="Pfam" id="PF00535"/>
    </source>
</evidence>
<dbReference type="PANTHER" id="PTHR43685">
    <property type="entry name" value="GLYCOSYLTRANSFERASE"/>
    <property type="match status" value="1"/>
</dbReference>
<protein>
    <submittedName>
        <fullName evidence="2">Glycosyl transferase family 2</fullName>
    </submittedName>
</protein>
<dbReference type="Pfam" id="PF00535">
    <property type="entry name" value="Glycos_transf_2"/>
    <property type="match status" value="1"/>
</dbReference>
<dbReference type="CDD" id="cd00761">
    <property type="entry name" value="Glyco_tranf_GTA_type"/>
    <property type="match status" value="1"/>
</dbReference>
<name>B8HUJ6_CYAP4</name>
<dbReference type="InterPro" id="IPR001173">
    <property type="entry name" value="Glyco_trans_2-like"/>
</dbReference>
<gene>
    <name evidence="2" type="ordered locus">Cyan7425_3881</name>
</gene>
<dbReference type="HOGENOM" id="CLU_902921_0_0_3"/>
<keyword evidence="2" id="KW-0808">Transferase</keyword>
<dbReference type="eggNOG" id="COG1215">
    <property type="taxonomic scope" value="Bacteria"/>
</dbReference>
<feature type="domain" description="Glycosyltransferase 2-like" evidence="1">
    <location>
        <begin position="6"/>
        <end position="122"/>
    </location>
</feature>
<sequence length="305" mass="34604">MTASLSVVITCYREGELLFDAVNSVLQQSLQPLEIIIVNDATTDRATIAACQELEHHPLIQVIWRQENGGTSTARNDGFNTAQGEVLVLLDADDILPPEALNHISQTFAQHPDADFIYGNYLRCTQANPAGFLVVPPDCSLTRMLRAKPLSPSSQWDLSDKSPLKKSLWQSIGGYDPEFGVADLHDVEFWLRAIASGCSYYYTDETLYIWRKYLGNNSRQVTPLAWDKLVKKHVETYCQLGLDYRAYELLLLGSKWLRDPEATRTYSTALLKCIRQGRFQFSSLVALLMPTWLFQPLSHWLSKKR</sequence>
<accession>B8HUJ6</accession>
<dbReference type="PANTHER" id="PTHR43685:SF12">
    <property type="entry name" value="GLYCOSYL TRANSFERASE FAMILY 2"/>
    <property type="match status" value="1"/>
</dbReference>
<dbReference type="InterPro" id="IPR050834">
    <property type="entry name" value="Glycosyltransf_2"/>
</dbReference>
<evidence type="ECO:0000313" key="2">
    <source>
        <dbReference type="EMBL" id="ACL46198.1"/>
    </source>
</evidence>
<organism evidence="2">
    <name type="scientific">Cyanothece sp. (strain PCC 7425 / ATCC 29141)</name>
    <dbReference type="NCBI Taxonomy" id="395961"/>
    <lineage>
        <taxon>Bacteria</taxon>
        <taxon>Bacillati</taxon>
        <taxon>Cyanobacteriota</taxon>
        <taxon>Cyanophyceae</taxon>
        <taxon>Gomontiellales</taxon>
        <taxon>Cyanothecaceae</taxon>
        <taxon>Cyanothece</taxon>
    </lineage>
</organism>
<dbReference type="GO" id="GO:0016740">
    <property type="term" value="F:transferase activity"/>
    <property type="evidence" value="ECO:0007669"/>
    <property type="project" value="UniProtKB-KW"/>
</dbReference>
<dbReference type="SUPFAM" id="SSF53448">
    <property type="entry name" value="Nucleotide-diphospho-sugar transferases"/>
    <property type="match status" value="1"/>
</dbReference>
<dbReference type="InterPro" id="IPR029044">
    <property type="entry name" value="Nucleotide-diphossugar_trans"/>
</dbReference>
<dbReference type="OrthoDB" id="9785185at2"/>
<dbReference type="Gene3D" id="3.90.550.10">
    <property type="entry name" value="Spore Coat Polysaccharide Biosynthesis Protein SpsA, Chain A"/>
    <property type="match status" value="1"/>
</dbReference>
<dbReference type="EMBL" id="CP001344">
    <property type="protein sequence ID" value="ACL46198.1"/>
    <property type="molecule type" value="Genomic_DNA"/>
</dbReference>
<dbReference type="STRING" id="395961.Cyan7425_3881"/>
<dbReference type="KEGG" id="cyn:Cyan7425_3881"/>
<dbReference type="CAZy" id="GT2">
    <property type="family name" value="Glycosyltransferase Family 2"/>
</dbReference>
<dbReference type="AlphaFoldDB" id="B8HUJ6"/>
<proteinExistence type="predicted"/>